<evidence type="ECO:0000313" key="2">
    <source>
        <dbReference type="EMBL" id="GLQ87832.1"/>
    </source>
</evidence>
<gene>
    <name evidence="2" type="ORF">GCM10007898_14000</name>
</gene>
<reference evidence="3" key="1">
    <citation type="journal article" date="2019" name="Int. J. Syst. Evol. Microbiol.">
        <title>The Global Catalogue of Microorganisms (GCM) 10K type strain sequencing project: providing services to taxonomists for standard genome sequencing and annotation.</title>
        <authorList>
            <consortium name="The Broad Institute Genomics Platform"/>
            <consortium name="The Broad Institute Genome Sequencing Center for Infectious Disease"/>
            <person name="Wu L."/>
            <person name="Ma J."/>
        </authorList>
    </citation>
    <scope>NUCLEOTIDE SEQUENCE [LARGE SCALE GENOMIC DNA]</scope>
    <source>
        <strain evidence="3">NBRC 111981</strain>
    </source>
</reference>
<protein>
    <recommendedName>
        <fullName evidence="4">LysM domain-containing protein</fullName>
    </recommendedName>
</protein>
<keyword evidence="3" id="KW-1185">Reference proteome</keyword>
<comment type="caution">
    <text evidence="2">The sequence shown here is derived from an EMBL/GenBank/DDBJ whole genome shotgun (WGS) entry which is preliminary data.</text>
</comment>
<feature type="region of interest" description="Disordered" evidence="1">
    <location>
        <begin position="210"/>
        <end position="242"/>
    </location>
</feature>
<dbReference type="EMBL" id="BSOA01000012">
    <property type="protein sequence ID" value="GLQ87832.1"/>
    <property type="molecule type" value="Genomic_DNA"/>
</dbReference>
<name>A0ABQ5X856_9GAMM</name>
<feature type="region of interest" description="Disordered" evidence="1">
    <location>
        <begin position="426"/>
        <end position="462"/>
    </location>
</feature>
<dbReference type="Proteomes" id="UP001156627">
    <property type="component" value="Unassembled WGS sequence"/>
</dbReference>
<organism evidence="2 3">
    <name type="scientific">Dyella flagellata</name>
    <dbReference type="NCBI Taxonomy" id="1867833"/>
    <lineage>
        <taxon>Bacteria</taxon>
        <taxon>Pseudomonadati</taxon>
        <taxon>Pseudomonadota</taxon>
        <taxon>Gammaproteobacteria</taxon>
        <taxon>Lysobacterales</taxon>
        <taxon>Rhodanobacteraceae</taxon>
        <taxon>Dyella</taxon>
    </lineage>
</organism>
<proteinExistence type="predicted"/>
<feature type="compositionally biased region" description="Basic residues" evidence="1">
    <location>
        <begin position="441"/>
        <end position="462"/>
    </location>
</feature>
<evidence type="ECO:0000313" key="3">
    <source>
        <dbReference type="Proteomes" id="UP001156627"/>
    </source>
</evidence>
<sequence>MSDSLLQAIIGGNPLDLPGLGSSDGGLTILFPLSLGGTVNDLANALHLPVDSILAVNPGLEANSSLNLSQVVALPEGHIDQILQSVNLAGNQAYVAQPPASPTDAASASSIPPGAEFDYMPNDGVTVVVPIPRSIAVALDVLDLSQRNAPFALPLEENQGRWVMSVNPVMPAPGSGNTVDTSITVVLAAPVSNMSVDASRSFDTPAAVMPVSEPLPSTTSNQASASTSVPTTTSATTTVPPTWSVEPSKVIAVTSSQHESESEGAFSFTRSANGVMPVGQDRLRNPGSGMAPPPPMDDSRFAAPVARMLQGSSGTAIVLPASAMNAAGLPIDGHPMSLQLMAVLLAQAGGSGTGTATSSPFVDPQALAALAASQRATKVVDLGAGRSMQFSLVRDRLQRIDPIGHEQRAASRRTGEGLQELCVGRPGGEEMEQTEEQREQGRRRRAAIAAMRRRRRPRSRRCRYWQGSRRDLRPAAAVSYPKRVDFAEFRRRQLPRYLWKVGGGD</sequence>
<feature type="compositionally biased region" description="Low complexity" evidence="1">
    <location>
        <begin position="217"/>
        <end position="242"/>
    </location>
</feature>
<evidence type="ECO:0000256" key="1">
    <source>
        <dbReference type="SAM" id="MobiDB-lite"/>
    </source>
</evidence>
<evidence type="ECO:0008006" key="4">
    <source>
        <dbReference type="Google" id="ProtNLM"/>
    </source>
</evidence>
<dbReference type="RefSeq" id="WP_284331278.1">
    <property type="nucleotide sequence ID" value="NZ_BSOA01000012.1"/>
</dbReference>
<accession>A0ABQ5X856</accession>